<sequence>MGIQKKVKKAPFQITNIVQKILFAASTQSLSHGPSETKSSSHHVITSYSDKAFVMTDGNATVVEGNPAMRSPDDYSILDDGPYMPQINGPPIREDDEDSTYGEAPPTTTTSMCSAAARCITKHGRRYEFYYQGGFHPFPNDAAEQQRIAAFHRHITQYLASSGSNGGHGLHFAPIQPNGKSVLDMGTGTGDWAIDMGKLYRGAVIIGADLSPIQRRKEVSIDARSILSYDKVPVNVEWIMDDLELEWVDPILYHYIHCRNFGGSIKDWPRLIRQVHEGLEPGGWVEFHELSTDFTSDDETIGLNTGLAKLISVLNEACKKTGRILDPTPRLKDWIVEAGFSSVQQHNIKLPVGDWPENRQDKDIGVGVREYISDGLQGMTAVLVREELGWSEDKVEELCAQARATMSLHARLSIDYTIVIAQKAPRDYPAA</sequence>
<keyword evidence="5" id="KW-0489">Methyltransferase</keyword>
<evidence type="ECO:0000313" key="4">
    <source>
        <dbReference type="EMBL" id="KID81545.1"/>
    </source>
</evidence>
<dbReference type="Gene3D" id="3.40.50.150">
    <property type="entry name" value="Vaccinia Virus protein VP39"/>
    <property type="match status" value="1"/>
</dbReference>
<keyword evidence="5" id="KW-0808">Transferase</keyword>
<protein>
    <submittedName>
        <fullName evidence="5">TAM domain methyltransferase</fullName>
    </submittedName>
</protein>
<evidence type="ECO:0000313" key="3">
    <source>
        <dbReference type="EMBL" id="KID81020.1"/>
    </source>
</evidence>
<comment type="similarity">
    <text evidence="1">Belongs to the methyltransferase superfamily. LaeA methyltransferase family.</text>
</comment>
<dbReference type="HOGENOM" id="CLU_010595_1_0_1"/>
<dbReference type="SUPFAM" id="SSF53335">
    <property type="entry name" value="S-adenosyl-L-methionine-dependent methyltransferases"/>
    <property type="match status" value="1"/>
</dbReference>
<dbReference type="Pfam" id="PF13489">
    <property type="entry name" value="Methyltransf_23"/>
    <property type="match status" value="1"/>
</dbReference>
<dbReference type="Proteomes" id="UP000031192">
    <property type="component" value="Unassembled WGS sequence"/>
</dbReference>
<proteinExistence type="inferred from homology"/>
<dbReference type="InterPro" id="IPR029063">
    <property type="entry name" value="SAM-dependent_MTases_sf"/>
</dbReference>
<dbReference type="CDD" id="cd02440">
    <property type="entry name" value="AdoMet_MTases"/>
    <property type="match status" value="1"/>
</dbReference>
<dbReference type="EMBL" id="AZNH01000128">
    <property type="protein sequence ID" value="KID81663.1"/>
    <property type="molecule type" value="Genomic_DNA"/>
</dbReference>
<evidence type="ECO:0000313" key="6">
    <source>
        <dbReference type="Proteomes" id="UP000031192"/>
    </source>
</evidence>
<dbReference type="PANTHER" id="PTHR43591">
    <property type="entry name" value="METHYLTRANSFERASE"/>
    <property type="match status" value="1"/>
</dbReference>
<dbReference type="EMBL" id="AZNH01000137">
    <property type="protein sequence ID" value="KID81545.1"/>
    <property type="molecule type" value="Genomic_DNA"/>
</dbReference>
<dbReference type="EMBL" id="AZNH01000228">
    <property type="protein sequence ID" value="KID81020.1"/>
    <property type="molecule type" value="Genomic_DNA"/>
</dbReference>
<evidence type="ECO:0000313" key="5">
    <source>
        <dbReference type="EMBL" id="KID81663.1"/>
    </source>
</evidence>
<keyword evidence="6" id="KW-1185">Reference proteome</keyword>
<reference evidence="5 6" key="1">
    <citation type="journal article" date="2014" name="Proc. Natl. Acad. Sci. U.S.A.">
        <title>Trajectory and genomic determinants of fungal-pathogen speciation and host adaptation.</title>
        <authorList>
            <person name="Hu X."/>
            <person name="Xiao G."/>
            <person name="Zheng P."/>
            <person name="Shang Y."/>
            <person name="Su Y."/>
            <person name="Zhang X."/>
            <person name="Liu X."/>
            <person name="Zhan S."/>
            <person name="St Leger R.J."/>
            <person name="Wang C."/>
        </authorList>
    </citation>
    <scope>NUCLEOTIDE SEQUENCE [LARGE SCALE GENOMIC DNA]</scope>
    <source>
        <strain evidence="5 6">ARSEF 977</strain>
    </source>
</reference>
<accession>A0A0B4GGS3</accession>
<dbReference type="AlphaFoldDB" id="A0A0B4GGS3"/>
<comment type="caution">
    <text evidence="5">The sequence shown here is derived from an EMBL/GenBank/DDBJ whole genome shotgun (WGS) entry which is preliminary data.</text>
</comment>
<organism evidence="5 6">
    <name type="scientific">Metarhizium guizhouense (strain ARSEF 977)</name>
    <dbReference type="NCBI Taxonomy" id="1276136"/>
    <lineage>
        <taxon>Eukaryota</taxon>
        <taxon>Fungi</taxon>
        <taxon>Dikarya</taxon>
        <taxon>Ascomycota</taxon>
        <taxon>Pezizomycotina</taxon>
        <taxon>Sordariomycetes</taxon>
        <taxon>Hypocreomycetidae</taxon>
        <taxon>Hypocreales</taxon>
        <taxon>Clavicipitaceae</taxon>
        <taxon>Metarhizium</taxon>
    </lineage>
</organism>
<evidence type="ECO:0000256" key="1">
    <source>
        <dbReference type="ARBA" id="ARBA00038158"/>
    </source>
</evidence>
<dbReference type="GO" id="GO:0008168">
    <property type="term" value="F:methyltransferase activity"/>
    <property type="evidence" value="ECO:0007669"/>
    <property type="project" value="UniProtKB-KW"/>
</dbReference>
<gene>
    <name evidence="5" type="ORF">MGU_10995</name>
    <name evidence="4" type="ORF">MGU_11098</name>
    <name evidence="3" type="ORF">MGU_11580</name>
</gene>
<name>A0A0B4GGS3_METGA</name>
<evidence type="ECO:0000256" key="2">
    <source>
        <dbReference type="SAM" id="MobiDB-lite"/>
    </source>
</evidence>
<dbReference type="GO" id="GO:0032259">
    <property type="term" value="P:methylation"/>
    <property type="evidence" value="ECO:0007669"/>
    <property type="project" value="UniProtKB-KW"/>
</dbReference>
<dbReference type="PANTHER" id="PTHR43591:SF24">
    <property type="entry name" value="2-METHOXY-6-POLYPRENYL-1,4-BENZOQUINOL METHYLASE, MITOCHONDRIAL"/>
    <property type="match status" value="1"/>
</dbReference>
<feature type="region of interest" description="Disordered" evidence="2">
    <location>
        <begin position="88"/>
        <end position="108"/>
    </location>
</feature>